<evidence type="ECO:0000313" key="3">
    <source>
        <dbReference type="Proteomes" id="UP001596317"/>
    </source>
</evidence>
<feature type="chain" id="PRO_5047147224" description="DUF4382 domain-containing protein" evidence="1">
    <location>
        <begin position="21"/>
        <end position="583"/>
    </location>
</feature>
<feature type="signal peptide" evidence="1">
    <location>
        <begin position="1"/>
        <end position="20"/>
    </location>
</feature>
<gene>
    <name evidence="2" type="ORF">ACFP90_27615</name>
</gene>
<name>A0ABW1ZTF3_9DEIO</name>
<comment type="caution">
    <text evidence="2">The sequence shown here is derived from an EMBL/GenBank/DDBJ whole genome shotgun (WGS) entry which is preliminary data.</text>
</comment>
<protein>
    <recommendedName>
        <fullName evidence="4">DUF4382 domain-containing protein</fullName>
    </recommendedName>
</protein>
<dbReference type="Proteomes" id="UP001596317">
    <property type="component" value="Unassembled WGS sequence"/>
</dbReference>
<evidence type="ECO:0000313" key="2">
    <source>
        <dbReference type="EMBL" id="MFC6663767.1"/>
    </source>
</evidence>
<dbReference type="RefSeq" id="WP_224612634.1">
    <property type="nucleotide sequence ID" value="NZ_JAIQXV010000031.1"/>
</dbReference>
<keyword evidence="3" id="KW-1185">Reference proteome</keyword>
<dbReference type="EMBL" id="JBHSWB010000004">
    <property type="protein sequence ID" value="MFC6663767.1"/>
    <property type="molecule type" value="Genomic_DNA"/>
</dbReference>
<reference evidence="3" key="1">
    <citation type="journal article" date="2019" name="Int. J. Syst. Evol. Microbiol.">
        <title>The Global Catalogue of Microorganisms (GCM) 10K type strain sequencing project: providing services to taxonomists for standard genome sequencing and annotation.</title>
        <authorList>
            <consortium name="The Broad Institute Genomics Platform"/>
            <consortium name="The Broad Institute Genome Sequencing Center for Infectious Disease"/>
            <person name="Wu L."/>
            <person name="Ma J."/>
        </authorList>
    </citation>
    <scope>NUCLEOTIDE SEQUENCE [LARGE SCALE GENOMIC DNA]</scope>
    <source>
        <strain evidence="3">CCUG 63830</strain>
    </source>
</reference>
<sequence>MRKFSAFFLVSALLASCSQGPQITNTAVHVASPYSGDGTYGAVDARVRISLQLEAGLQPQALTPLAVEAIELCGTTGCYRLNGPGLIAQHRWNEQGAALVADVVVPAGTYDRVNVLVPSTGAGIQAAALSLDTPVSVVAGARQEIFLSLSKPLGALNAGSGLVPAYLASGVVPGDSTLVAGLTTGSSTFTFESGLTLTVPKGALKDAIIMGVADRPTTEPAGRVVFGSPMTFRSPVTVRVPFNIDRLPKGLNVSDYVLTSGGQPVPDARYENGAFTATLTSLQNLSITTRKPFMQFEDGTAEALPQVVSPQATDTSKCFNALRANLETYKTRIASSGSLYTTDCLNIAPYVHVVIVDMTKPLYKFRIGLGDFYQTKSDGRNYFYLRNIKDHATAMRAFVAINGPAWTGTEGVNFGTQNGTPDLTLRIQNSLKYTQSEKGEAAVSFAQEDGNGLKARFLIKPAGTTSYGDPTFTFNQAASSTSIIRDGGCSPLLDPNGEAKFNTAFGFGNNRLVFVSSDQNKPAVELKAFCDVFLGLNATAGAQWTDGASAAGLVYAGDHKNPTNTPFMDGARKVLTGLGVTKE</sequence>
<accession>A0ABW1ZTF3</accession>
<keyword evidence="1" id="KW-0732">Signal</keyword>
<evidence type="ECO:0000256" key="1">
    <source>
        <dbReference type="SAM" id="SignalP"/>
    </source>
</evidence>
<proteinExistence type="predicted"/>
<dbReference type="PROSITE" id="PS51257">
    <property type="entry name" value="PROKAR_LIPOPROTEIN"/>
    <property type="match status" value="1"/>
</dbReference>
<organism evidence="2 3">
    <name type="scientific">Deinococcus multiflagellatus</name>
    <dbReference type="NCBI Taxonomy" id="1656887"/>
    <lineage>
        <taxon>Bacteria</taxon>
        <taxon>Thermotogati</taxon>
        <taxon>Deinococcota</taxon>
        <taxon>Deinococci</taxon>
        <taxon>Deinococcales</taxon>
        <taxon>Deinococcaceae</taxon>
        <taxon>Deinococcus</taxon>
    </lineage>
</organism>
<evidence type="ECO:0008006" key="4">
    <source>
        <dbReference type="Google" id="ProtNLM"/>
    </source>
</evidence>